<evidence type="ECO:0000313" key="2">
    <source>
        <dbReference type="Proteomes" id="UP000789508"/>
    </source>
</evidence>
<dbReference type="EMBL" id="CAJVPS010000094">
    <property type="protein sequence ID" value="CAG8450903.1"/>
    <property type="molecule type" value="Genomic_DNA"/>
</dbReference>
<organism evidence="1 2">
    <name type="scientific">Ambispora leptoticha</name>
    <dbReference type="NCBI Taxonomy" id="144679"/>
    <lineage>
        <taxon>Eukaryota</taxon>
        <taxon>Fungi</taxon>
        <taxon>Fungi incertae sedis</taxon>
        <taxon>Mucoromycota</taxon>
        <taxon>Glomeromycotina</taxon>
        <taxon>Glomeromycetes</taxon>
        <taxon>Archaeosporales</taxon>
        <taxon>Ambisporaceae</taxon>
        <taxon>Ambispora</taxon>
    </lineage>
</organism>
<keyword evidence="2" id="KW-1185">Reference proteome</keyword>
<sequence length="354" mass="40327">MNCSETPTPYDIYNFFLSLRESLPDDSDYTELFAILSIPKDVMPTSELLQNVLPYFRRASNPGLFTTFQVIMRNAESNPAFESTFMRVCESLDVLEKIEAALLYNKGLFEAYLQALQLDNASASHQQVMDSLQRFLNERCTPSTRLRVQKVFAEEGAADELGLSNEVLATAAFILEDDALYIKILETLQLNYRENLAWSGVVDRIKKIVLEKKPRVWSEFEAFLDDFHPSGRQDQTVYYPLPENYQQQNYYNKDFATTNISNDYAAFCEQYLDSEPDNYDDEVFVYEPQEVLNTTTTTNNTINLLEQKLAGVSLGDSTVSTNGNNKGNGKEVNGGIVEMPQQQLQQREVLGPVY</sequence>
<dbReference type="AlphaFoldDB" id="A0A9N8VBV9"/>
<evidence type="ECO:0000313" key="1">
    <source>
        <dbReference type="EMBL" id="CAG8450903.1"/>
    </source>
</evidence>
<comment type="caution">
    <text evidence="1">The sequence shown here is derived from an EMBL/GenBank/DDBJ whole genome shotgun (WGS) entry which is preliminary data.</text>
</comment>
<accession>A0A9N8VBV9</accession>
<dbReference type="OrthoDB" id="2156793at2759"/>
<protein>
    <submittedName>
        <fullName evidence="1">8096_t:CDS:1</fullName>
    </submittedName>
</protein>
<proteinExistence type="predicted"/>
<gene>
    <name evidence="1" type="ORF">ALEPTO_LOCUS998</name>
</gene>
<dbReference type="Proteomes" id="UP000789508">
    <property type="component" value="Unassembled WGS sequence"/>
</dbReference>
<reference evidence="1" key="1">
    <citation type="submission" date="2021-06" db="EMBL/GenBank/DDBJ databases">
        <authorList>
            <person name="Kallberg Y."/>
            <person name="Tangrot J."/>
            <person name="Rosling A."/>
        </authorList>
    </citation>
    <scope>NUCLEOTIDE SEQUENCE</scope>
    <source>
        <strain evidence="1">FL130A</strain>
    </source>
</reference>
<name>A0A9N8VBV9_9GLOM</name>